<dbReference type="InterPro" id="IPR036312">
    <property type="entry name" value="Bifun_inhib/LTP/seed_sf"/>
</dbReference>
<sequence>MAAKSSTTTIGLIIIFLIVCFAEADLLSPSPTTSNNFGTCPRDPIQIGVCANVLRLANVTAGDTRARTCCSTINGLADVQVADCLCFVFRPIPLVFAIDEAVRKIFFACNRVFPIGFQCPPPPTVITP</sequence>
<feature type="domain" description="Hydrophobic seed protein" evidence="3">
    <location>
        <begin position="39"/>
        <end position="120"/>
    </location>
</feature>
<evidence type="ECO:0000313" key="4">
    <source>
        <dbReference type="EMBL" id="VVB12064.1"/>
    </source>
</evidence>
<proteinExistence type="inferred from homology"/>
<dbReference type="OrthoDB" id="1071327at2759"/>
<accession>A0A565CEM4</accession>
<dbReference type="EMBL" id="CABITT030000007">
    <property type="protein sequence ID" value="VVB12064.1"/>
    <property type="molecule type" value="Genomic_DNA"/>
</dbReference>
<protein>
    <recommendedName>
        <fullName evidence="3">Hydrophobic seed protein domain-containing protein</fullName>
    </recommendedName>
</protein>
<dbReference type="SUPFAM" id="SSF47699">
    <property type="entry name" value="Bifunctional inhibitor/lipid-transfer protein/seed storage 2S albumin"/>
    <property type="match status" value="1"/>
</dbReference>
<evidence type="ECO:0000256" key="2">
    <source>
        <dbReference type="SAM" id="SignalP"/>
    </source>
</evidence>
<comment type="caution">
    <text evidence="4">The sequence shown here is derived from an EMBL/GenBank/DDBJ whole genome shotgun (WGS) entry which is preliminary data.</text>
</comment>
<keyword evidence="5" id="KW-1185">Reference proteome</keyword>
<feature type="signal peptide" evidence="2">
    <location>
        <begin position="1"/>
        <end position="24"/>
    </location>
</feature>
<name>A0A565CEM4_9BRAS</name>
<dbReference type="Proteomes" id="UP000489600">
    <property type="component" value="Unassembled WGS sequence"/>
</dbReference>
<evidence type="ECO:0000256" key="1">
    <source>
        <dbReference type="ARBA" id="ARBA00008965"/>
    </source>
</evidence>
<reference evidence="4" key="1">
    <citation type="submission" date="2019-07" db="EMBL/GenBank/DDBJ databases">
        <authorList>
            <person name="Dittberner H."/>
        </authorList>
    </citation>
    <scope>NUCLEOTIDE SEQUENCE [LARGE SCALE GENOMIC DNA]</scope>
</reference>
<evidence type="ECO:0000313" key="5">
    <source>
        <dbReference type="Proteomes" id="UP000489600"/>
    </source>
</evidence>
<feature type="chain" id="PRO_5022158591" description="Hydrophobic seed protein domain-containing protein" evidence="2">
    <location>
        <begin position="25"/>
        <end position="128"/>
    </location>
</feature>
<organism evidence="4 5">
    <name type="scientific">Arabis nemorensis</name>
    <dbReference type="NCBI Taxonomy" id="586526"/>
    <lineage>
        <taxon>Eukaryota</taxon>
        <taxon>Viridiplantae</taxon>
        <taxon>Streptophyta</taxon>
        <taxon>Embryophyta</taxon>
        <taxon>Tracheophyta</taxon>
        <taxon>Spermatophyta</taxon>
        <taxon>Magnoliopsida</taxon>
        <taxon>eudicotyledons</taxon>
        <taxon>Gunneridae</taxon>
        <taxon>Pentapetalae</taxon>
        <taxon>rosids</taxon>
        <taxon>malvids</taxon>
        <taxon>Brassicales</taxon>
        <taxon>Brassicaceae</taxon>
        <taxon>Arabideae</taxon>
        <taxon>Arabis</taxon>
    </lineage>
</organism>
<dbReference type="CDD" id="cd01958">
    <property type="entry name" value="HPS_like"/>
    <property type="match status" value="1"/>
</dbReference>
<keyword evidence="2" id="KW-0732">Signal</keyword>
<dbReference type="PANTHER" id="PTHR31731">
    <property type="match status" value="1"/>
</dbReference>
<evidence type="ECO:0000259" key="3">
    <source>
        <dbReference type="Pfam" id="PF14547"/>
    </source>
</evidence>
<comment type="similarity">
    <text evidence="1">Belongs to the plant LTP family. PEARLI1 subfamily.</text>
</comment>
<dbReference type="Gene3D" id="1.10.110.10">
    <property type="entry name" value="Plant lipid-transfer and hydrophobic proteins"/>
    <property type="match status" value="1"/>
</dbReference>
<dbReference type="AlphaFoldDB" id="A0A565CEM4"/>
<dbReference type="InterPro" id="IPR051636">
    <property type="entry name" value="Plant_LTP/defense-related"/>
</dbReference>
<gene>
    <name evidence="4" type="ORF">ANE_LOCUS22508</name>
</gene>
<dbReference type="InterPro" id="IPR027923">
    <property type="entry name" value="Hydrophob_seed_dom"/>
</dbReference>
<dbReference type="Pfam" id="PF14547">
    <property type="entry name" value="Hydrophob_seed"/>
    <property type="match status" value="1"/>
</dbReference>